<name>A0A226H733_9FLAO</name>
<organism evidence="3 4">
    <name type="scientific">Flavobacterium hercynium</name>
    <dbReference type="NCBI Taxonomy" id="387094"/>
    <lineage>
        <taxon>Bacteria</taxon>
        <taxon>Pseudomonadati</taxon>
        <taxon>Bacteroidota</taxon>
        <taxon>Flavobacteriia</taxon>
        <taxon>Flavobacteriales</taxon>
        <taxon>Flavobacteriaceae</taxon>
        <taxon>Flavobacterium</taxon>
    </lineage>
</organism>
<dbReference type="PANTHER" id="PTHR11487:SF0">
    <property type="entry name" value="S-ACYL FATTY ACID SYNTHASE THIOESTERASE, MEDIUM CHAIN"/>
    <property type="match status" value="1"/>
</dbReference>
<dbReference type="InterPro" id="IPR029058">
    <property type="entry name" value="AB_hydrolase_fold"/>
</dbReference>
<evidence type="ECO:0000313" key="4">
    <source>
        <dbReference type="Proteomes" id="UP000198345"/>
    </source>
</evidence>
<reference evidence="3 4" key="1">
    <citation type="submission" date="2016-11" db="EMBL/GenBank/DDBJ databases">
        <title>Whole genomes of Flavobacteriaceae.</title>
        <authorList>
            <person name="Stine C."/>
            <person name="Li C."/>
            <person name="Tadesse D."/>
        </authorList>
    </citation>
    <scope>NUCLEOTIDE SEQUENCE [LARGE SCALE GENOMIC DNA]</scope>
    <source>
        <strain evidence="3 4">DSM 18292</strain>
    </source>
</reference>
<dbReference type="SUPFAM" id="SSF53474">
    <property type="entry name" value="alpha/beta-Hydrolases"/>
    <property type="match status" value="1"/>
</dbReference>
<dbReference type="Gene3D" id="3.40.50.1820">
    <property type="entry name" value="alpha/beta hydrolase"/>
    <property type="match status" value="1"/>
</dbReference>
<dbReference type="Pfam" id="PF00975">
    <property type="entry name" value="Thioesterase"/>
    <property type="match status" value="1"/>
</dbReference>
<dbReference type="InterPro" id="IPR001031">
    <property type="entry name" value="Thioesterase"/>
</dbReference>
<proteinExistence type="inferred from homology"/>
<dbReference type="Proteomes" id="UP000198345">
    <property type="component" value="Unassembled WGS sequence"/>
</dbReference>
<accession>A0A226H733</accession>
<comment type="similarity">
    <text evidence="1">Belongs to the thioesterase family.</text>
</comment>
<keyword evidence="4" id="KW-1185">Reference proteome</keyword>
<evidence type="ECO:0000313" key="3">
    <source>
        <dbReference type="EMBL" id="OXA90087.1"/>
    </source>
</evidence>
<evidence type="ECO:0000259" key="2">
    <source>
        <dbReference type="Pfam" id="PF00975"/>
    </source>
</evidence>
<dbReference type="EMBL" id="MUGW01000026">
    <property type="protein sequence ID" value="OXA90087.1"/>
    <property type="molecule type" value="Genomic_DNA"/>
</dbReference>
<dbReference type="InterPro" id="IPR012223">
    <property type="entry name" value="TEII"/>
</dbReference>
<protein>
    <submittedName>
        <fullName evidence="3">Thioesterase</fullName>
    </submittedName>
</protein>
<dbReference type="PANTHER" id="PTHR11487">
    <property type="entry name" value="THIOESTERASE"/>
    <property type="match status" value="1"/>
</dbReference>
<feature type="domain" description="Thioesterase" evidence="2">
    <location>
        <begin position="8"/>
        <end position="227"/>
    </location>
</feature>
<comment type="caution">
    <text evidence="3">The sequence shown here is derived from an EMBL/GenBank/DDBJ whole genome shotgun (WGS) entry which is preliminary data.</text>
</comment>
<dbReference type="OrthoDB" id="2213423at2"/>
<gene>
    <name evidence="3" type="ORF">B0A66_13400</name>
</gene>
<dbReference type="GO" id="GO:0008610">
    <property type="term" value="P:lipid biosynthetic process"/>
    <property type="evidence" value="ECO:0007669"/>
    <property type="project" value="TreeGrafter"/>
</dbReference>
<dbReference type="AlphaFoldDB" id="A0A226H733"/>
<sequence>MNNQTKYQLFLLHFAGGNRYSFEFLKKEMPNVDFIPLELPGRGKRHREALIKNKSEAIDDYYNQIKALRNGEPYIIYGHSMGAILGLSVAAKLETAEDAPELLIVSGNAGPGIKSTKDFLYHELNDARFKEELLELGGIPTEVIENEELFNYFSPIIRADFECLEKDPFSEEHQKVKTAICALMGTNEENFDQIENWNKYTHTRFTHQILTGNHFFIHNNAAELANIFANEFKKQLTY</sequence>
<evidence type="ECO:0000256" key="1">
    <source>
        <dbReference type="ARBA" id="ARBA00007169"/>
    </source>
</evidence>